<feature type="chain" id="PRO_5046992594" evidence="1">
    <location>
        <begin position="24"/>
        <end position="93"/>
    </location>
</feature>
<keyword evidence="1" id="KW-0732">Signal</keyword>
<accession>A0ABW8GRM8</accession>
<evidence type="ECO:0000313" key="4">
    <source>
        <dbReference type="Proteomes" id="UP001617669"/>
    </source>
</evidence>
<evidence type="ECO:0000259" key="2">
    <source>
        <dbReference type="Pfam" id="PF18914"/>
    </source>
</evidence>
<proteinExistence type="predicted"/>
<name>A0ABW8GRM8_9PROT</name>
<comment type="caution">
    <text evidence="3">The sequence shown here is derived from an EMBL/GenBank/DDBJ whole genome shotgun (WGS) entry which is preliminary data.</text>
</comment>
<gene>
    <name evidence="3" type="ORF">ACIKP9_10595</name>
</gene>
<evidence type="ECO:0000313" key="3">
    <source>
        <dbReference type="EMBL" id="MFJ5446675.1"/>
    </source>
</evidence>
<dbReference type="Proteomes" id="UP001617669">
    <property type="component" value="Unassembled WGS sequence"/>
</dbReference>
<feature type="domain" description="DUF5666" evidence="2">
    <location>
        <begin position="29"/>
        <end position="75"/>
    </location>
</feature>
<protein>
    <submittedName>
        <fullName evidence="3">DUF5666 domain-containing protein</fullName>
    </submittedName>
</protein>
<sequence length="93" mass="10169">MKRTLCLSLATALLAGMAFSTQAAEEEFYGVIESRPQTAIGTWVVSGRKLDVTKKTELEEKHGPLVVGACVEVEIEDGLVEEIETKKKEKCAK</sequence>
<dbReference type="RefSeq" id="WP_230348473.1">
    <property type="nucleotide sequence ID" value="NZ_JBIWXY010000002.1"/>
</dbReference>
<keyword evidence="4" id="KW-1185">Reference proteome</keyword>
<feature type="signal peptide" evidence="1">
    <location>
        <begin position="1"/>
        <end position="23"/>
    </location>
</feature>
<evidence type="ECO:0000256" key="1">
    <source>
        <dbReference type="SAM" id="SignalP"/>
    </source>
</evidence>
<dbReference type="Pfam" id="PF18914">
    <property type="entry name" value="DUF5666"/>
    <property type="match status" value="1"/>
</dbReference>
<dbReference type="EMBL" id="JBIWXY010000002">
    <property type="protein sequence ID" value="MFJ5446675.1"/>
    <property type="molecule type" value="Genomic_DNA"/>
</dbReference>
<dbReference type="InterPro" id="IPR043724">
    <property type="entry name" value="DUF5666"/>
</dbReference>
<reference evidence="3 4" key="1">
    <citation type="submission" date="2024-11" db="EMBL/GenBank/DDBJ databases">
        <authorList>
            <person name="Kaparullina E.N."/>
            <person name="Delegan Y.A."/>
            <person name="Doronina N.V."/>
        </authorList>
    </citation>
    <scope>NUCLEOTIDE SEQUENCE [LARGE SCALE GENOMIC DNA]</scope>
    <source>
        <strain evidence="3 4">7sh_L</strain>
    </source>
</reference>
<organism evidence="3 4">
    <name type="scientific">Methylobacillus methanolivorans</name>
    <dbReference type="NCBI Taxonomy" id="1848927"/>
    <lineage>
        <taxon>Bacteria</taxon>
        <taxon>Pseudomonadati</taxon>
        <taxon>Pseudomonadota</taxon>
        <taxon>Betaproteobacteria</taxon>
        <taxon>Nitrosomonadales</taxon>
        <taxon>Methylophilaceae</taxon>
        <taxon>Methylobacillus</taxon>
    </lineage>
</organism>